<dbReference type="STRING" id="333673.A0A3M0KLM8"/>
<accession>A0A3M0KLM8</accession>
<proteinExistence type="predicted"/>
<dbReference type="Proteomes" id="UP000269221">
    <property type="component" value="Unassembled WGS sequence"/>
</dbReference>
<organism evidence="2 3">
    <name type="scientific">Hirundo rustica rustica</name>
    <dbReference type="NCBI Taxonomy" id="333673"/>
    <lineage>
        <taxon>Eukaryota</taxon>
        <taxon>Metazoa</taxon>
        <taxon>Chordata</taxon>
        <taxon>Craniata</taxon>
        <taxon>Vertebrata</taxon>
        <taxon>Euteleostomi</taxon>
        <taxon>Archelosauria</taxon>
        <taxon>Archosauria</taxon>
        <taxon>Dinosauria</taxon>
        <taxon>Saurischia</taxon>
        <taxon>Theropoda</taxon>
        <taxon>Coelurosauria</taxon>
        <taxon>Aves</taxon>
        <taxon>Neognathae</taxon>
        <taxon>Neoaves</taxon>
        <taxon>Telluraves</taxon>
        <taxon>Australaves</taxon>
        <taxon>Passeriformes</taxon>
        <taxon>Sylvioidea</taxon>
        <taxon>Hirundinidae</taxon>
        <taxon>Hirundo</taxon>
    </lineage>
</organism>
<protein>
    <submittedName>
        <fullName evidence="2">Uncharacterized protein</fullName>
    </submittedName>
</protein>
<reference evidence="2 3" key="1">
    <citation type="submission" date="2018-07" db="EMBL/GenBank/DDBJ databases">
        <title>A high quality draft genome assembly of the barn swallow (H. rustica rustica).</title>
        <authorList>
            <person name="Formenti G."/>
            <person name="Chiara M."/>
            <person name="Poveda L."/>
            <person name="Francoijs K.-J."/>
            <person name="Bonisoli-Alquati A."/>
            <person name="Canova L."/>
            <person name="Gianfranceschi L."/>
            <person name="Horner D.S."/>
            <person name="Saino N."/>
        </authorList>
    </citation>
    <scope>NUCLEOTIDE SEQUENCE [LARGE SCALE GENOMIC DNA]</scope>
    <source>
        <strain evidence="2">Chelidonia</strain>
        <tissue evidence="2">Blood</tissue>
    </source>
</reference>
<evidence type="ECO:0000313" key="2">
    <source>
        <dbReference type="EMBL" id="RMC14158.1"/>
    </source>
</evidence>
<keyword evidence="3" id="KW-1185">Reference proteome</keyword>
<name>A0A3M0KLM8_HIRRU</name>
<sequence>MASPGLELGEVQPPPEPPQPELAFTEAQKWIEDQRQRNHDESEKKGFCAKERWAAKTLSDECLDLQGSRNFGSTAPEALGVLSFHLESVTFHQRWSSGYHKPSFSSASITLVWMLQFKVV</sequence>
<gene>
    <name evidence="2" type="ORF">DUI87_09248</name>
</gene>
<dbReference type="OrthoDB" id="10608429at2759"/>
<feature type="region of interest" description="Disordered" evidence="1">
    <location>
        <begin position="1"/>
        <end position="21"/>
    </location>
</feature>
<dbReference type="EMBL" id="QRBI01000105">
    <property type="protein sequence ID" value="RMC14158.1"/>
    <property type="molecule type" value="Genomic_DNA"/>
</dbReference>
<dbReference type="AlphaFoldDB" id="A0A3M0KLM8"/>
<evidence type="ECO:0000256" key="1">
    <source>
        <dbReference type="SAM" id="MobiDB-lite"/>
    </source>
</evidence>
<feature type="compositionally biased region" description="Low complexity" evidence="1">
    <location>
        <begin position="1"/>
        <end position="11"/>
    </location>
</feature>
<evidence type="ECO:0000313" key="3">
    <source>
        <dbReference type="Proteomes" id="UP000269221"/>
    </source>
</evidence>
<comment type="caution">
    <text evidence="2">The sequence shown here is derived from an EMBL/GenBank/DDBJ whole genome shotgun (WGS) entry which is preliminary data.</text>
</comment>